<organism evidence="2 3">
    <name type="scientific">Penicillium alfredii</name>
    <dbReference type="NCBI Taxonomy" id="1506179"/>
    <lineage>
        <taxon>Eukaryota</taxon>
        <taxon>Fungi</taxon>
        <taxon>Dikarya</taxon>
        <taxon>Ascomycota</taxon>
        <taxon>Pezizomycotina</taxon>
        <taxon>Eurotiomycetes</taxon>
        <taxon>Eurotiomycetidae</taxon>
        <taxon>Eurotiales</taxon>
        <taxon>Aspergillaceae</taxon>
        <taxon>Penicillium</taxon>
    </lineage>
</organism>
<keyword evidence="3" id="KW-1185">Reference proteome</keyword>
<gene>
    <name evidence="2" type="ORF">NUU61_004683</name>
</gene>
<reference evidence="2" key="2">
    <citation type="journal article" date="2023" name="IMA Fungus">
        <title>Comparative genomic study of the Penicillium genus elucidates a diverse pangenome and 15 lateral gene transfer events.</title>
        <authorList>
            <person name="Petersen C."/>
            <person name="Sorensen T."/>
            <person name="Nielsen M.R."/>
            <person name="Sondergaard T.E."/>
            <person name="Sorensen J.L."/>
            <person name="Fitzpatrick D.A."/>
            <person name="Frisvad J.C."/>
            <person name="Nielsen K.L."/>
        </authorList>
    </citation>
    <scope>NUCLEOTIDE SEQUENCE</scope>
    <source>
        <strain evidence="2">IBT 34128</strain>
    </source>
</reference>
<protein>
    <submittedName>
        <fullName evidence="2">Uncharacterized protein</fullName>
    </submittedName>
</protein>
<feature type="compositionally biased region" description="Pro residues" evidence="1">
    <location>
        <begin position="1"/>
        <end position="13"/>
    </location>
</feature>
<proteinExistence type="predicted"/>
<dbReference type="EMBL" id="JAPMSZ010000007">
    <property type="protein sequence ID" value="KAJ5095327.1"/>
    <property type="molecule type" value="Genomic_DNA"/>
</dbReference>
<comment type="caution">
    <text evidence="2">The sequence shown here is derived from an EMBL/GenBank/DDBJ whole genome shotgun (WGS) entry which is preliminary data.</text>
</comment>
<dbReference type="AlphaFoldDB" id="A0A9W9K7U3"/>
<evidence type="ECO:0000256" key="1">
    <source>
        <dbReference type="SAM" id="MobiDB-lite"/>
    </source>
</evidence>
<dbReference type="RefSeq" id="XP_056510878.1">
    <property type="nucleotide sequence ID" value="XM_056655265.1"/>
</dbReference>
<evidence type="ECO:0000313" key="2">
    <source>
        <dbReference type="EMBL" id="KAJ5095327.1"/>
    </source>
</evidence>
<sequence>MDPSPRELPPPPGVTRSAPGRTSTPLPAAPFEWHAERMQNWLQAKAEEDRRVQEEERSLQETLKLERRKVEQAMLVESLRAGVPPQMIPFIFTSMSGGDNSQFSLEMTQQHLSQPPEQLQSLFQRSRSRFLVQDCPRRFHRQLRHSHV</sequence>
<reference evidence="2" key="1">
    <citation type="submission" date="2022-11" db="EMBL/GenBank/DDBJ databases">
        <authorList>
            <person name="Petersen C."/>
        </authorList>
    </citation>
    <scope>NUCLEOTIDE SEQUENCE</scope>
    <source>
        <strain evidence="2">IBT 34128</strain>
    </source>
</reference>
<feature type="region of interest" description="Disordered" evidence="1">
    <location>
        <begin position="1"/>
        <end position="34"/>
    </location>
</feature>
<name>A0A9W9K7U3_9EURO</name>
<dbReference type="OrthoDB" id="20105at2759"/>
<evidence type="ECO:0000313" key="3">
    <source>
        <dbReference type="Proteomes" id="UP001141434"/>
    </source>
</evidence>
<dbReference type="GeneID" id="81394433"/>
<dbReference type="Proteomes" id="UP001141434">
    <property type="component" value="Unassembled WGS sequence"/>
</dbReference>
<accession>A0A9W9K7U3</accession>